<feature type="signal peptide" evidence="2">
    <location>
        <begin position="1"/>
        <end position="24"/>
    </location>
</feature>
<accession>A0A161ZJV4</accession>
<gene>
    <name evidence="3" type="ORF">DCAR_023364</name>
    <name evidence="4" type="ORF">DCAR_0726806</name>
</gene>
<reference evidence="3" key="1">
    <citation type="journal article" date="2016" name="Nat. Genet.">
        <title>A high-quality carrot genome assembly provides new insights into carotenoid accumulation and asterid genome evolution.</title>
        <authorList>
            <person name="Iorizzo M."/>
            <person name="Ellison S."/>
            <person name="Senalik D."/>
            <person name="Zeng P."/>
            <person name="Satapoomin P."/>
            <person name="Huang J."/>
            <person name="Bowman M."/>
            <person name="Iovene M."/>
            <person name="Sanseverino W."/>
            <person name="Cavagnaro P."/>
            <person name="Yildiz M."/>
            <person name="Macko-Podgorni A."/>
            <person name="Moranska E."/>
            <person name="Grzebelus E."/>
            <person name="Grzebelus D."/>
            <person name="Ashrafi H."/>
            <person name="Zheng Z."/>
            <person name="Cheng S."/>
            <person name="Spooner D."/>
            <person name="Van Deynze A."/>
            <person name="Simon P."/>
        </authorList>
    </citation>
    <scope>NUCLEOTIDE SEQUENCE [LARGE SCALE GENOMIC DNA]</scope>
    <source>
        <tissue evidence="3">Leaf</tissue>
    </source>
</reference>
<feature type="compositionally biased region" description="Basic and acidic residues" evidence="1">
    <location>
        <begin position="86"/>
        <end position="96"/>
    </location>
</feature>
<organism evidence="3">
    <name type="scientific">Daucus carota subsp. sativus</name>
    <name type="common">Carrot</name>
    <dbReference type="NCBI Taxonomy" id="79200"/>
    <lineage>
        <taxon>Eukaryota</taxon>
        <taxon>Viridiplantae</taxon>
        <taxon>Streptophyta</taxon>
        <taxon>Embryophyta</taxon>
        <taxon>Tracheophyta</taxon>
        <taxon>Spermatophyta</taxon>
        <taxon>Magnoliopsida</taxon>
        <taxon>eudicotyledons</taxon>
        <taxon>Gunneridae</taxon>
        <taxon>Pentapetalae</taxon>
        <taxon>asterids</taxon>
        <taxon>campanulids</taxon>
        <taxon>Apiales</taxon>
        <taxon>Apiaceae</taxon>
        <taxon>Apioideae</taxon>
        <taxon>Scandiceae</taxon>
        <taxon>Daucinae</taxon>
        <taxon>Daucus</taxon>
        <taxon>Daucus sect. Daucus</taxon>
    </lineage>
</organism>
<protein>
    <submittedName>
        <fullName evidence="3">Uncharacterized protein</fullName>
    </submittedName>
</protein>
<keyword evidence="5" id="KW-1185">Reference proteome</keyword>
<evidence type="ECO:0000256" key="2">
    <source>
        <dbReference type="SAM" id="SignalP"/>
    </source>
</evidence>
<name>A0A161ZJV4_DAUCS</name>
<proteinExistence type="predicted"/>
<evidence type="ECO:0000313" key="4">
    <source>
        <dbReference type="EMBL" id="WOH07376.1"/>
    </source>
</evidence>
<reference evidence="4" key="2">
    <citation type="submission" date="2022-03" db="EMBL/GenBank/DDBJ databases">
        <title>Draft title - Genomic analysis of global carrot germplasm unveils the trajectory of domestication and the origin of high carotenoid orange carrot.</title>
        <authorList>
            <person name="Iorizzo M."/>
            <person name="Ellison S."/>
            <person name="Senalik D."/>
            <person name="Macko-Podgorni A."/>
            <person name="Grzebelus D."/>
            <person name="Bostan H."/>
            <person name="Rolling W."/>
            <person name="Curaba J."/>
            <person name="Simon P."/>
        </authorList>
    </citation>
    <scope>NUCLEOTIDE SEQUENCE</scope>
    <source>
        <tissue evidence="4">Leaf</tissue>
    </source>
</reference>
<evidence type="ECO:0000256" key="1">
    <source>
        <dbReference type="SAM" id="MobiDB-lite"/>
    </source>
</evidence>
<dbReference type="Proteomes" id="UP000077755">
    <property type="component" value="Chromosome 7"/>
</dbReference>
<evidence type="ECO:0000313" key="5">
    <source>
        <dbReference type="Proteomes" id="UP000077755"/>
    </source>
</evidence>
<dbReference type="EMBL" id="CP093349">
    <property type="protein sequence ID" value="WOH07376.1"/>
    <property type="molecule type" value="Genomic_DNA"/>
</dbReference>
<evidence type="ECO:0000313" key="3">
    <source>
        <dbReference type="EMBL" id="KZM86230.1"/>
    </source>
</evidence>
<feature type="chain" id="PRO_5007830506" evidence="2">
    <location>
        <begin position="25"/>
        <end position="96"/>
    </location>
</feature>
<keyword evidence="2" id="KW-0732">Signal</keyword>
<dbReference type="EMBL" id="LNRQ01000007">
    <property type="protein sequence ID" value="KZM86230.1"/>
    <property type="molecule type" value="Genomic_DNA"/>
</dbReference>
<dbReference type="Gramene" id="KZM86230">
    <property type="protein sequence ID" value="KZM86230"/>
    <property type="gene ID" value="DCAR_023364"/>
</dbReference>
<sequence>MYYMMMKIGFLILMVWLVLTSVTSDRVDSGTPDIMHVDAKLSRKVNSGVNNDQKTIKNGVAAGNFKDINDAEGYYPRDSSTGSHHRYYDPPIDGHY</sequence>
<dbReference type="AlphaFoldDB" id="A0A161ZJV4"/>
<feature type="region of interest" description="Disordered" evidence="1">
    <location>
        <begin position="73"/>
        <end position="96"/>
    </location>
</feature>